<feature type="binding site" evidence="9">
    <location>
        <begin position="73"/>
        <end position="75"/>
    </location>
    <ligand>
        <name>substrate</name>
    </ligand>
</feature>
<comment type="cofactor">
    <cofactor evidence="9">
        <name>pyruvate</name>
        <dbReference type="ChEBI" id="CHEBI:15361"/>
    </cofactor>
    <text evidence="9">Binds 1 pyruvoyl group covalently per subunit.</text>
</comment>
<comment type="subcellular location">
    <subcellularLocation>
        <location evidence="9">Cytoplasm</location>
    </subcellularLocation>
</comment>
<comment type="PTM">
    <text evidence="9">Is synthesized initially as an inactive proenzyme, which is activated by self-cleavage at a specific serine bond to produce a beta-subunit with a hydroxyl group at its C-terminus and an alpha-subunit with a pyruvoyl group at its N-terminus.</text>
</comment>
<dbReference type="Proteomes" id="UP001215097">
    <property type="component" value="Chromosome"/>
</dbReference>
<dbReference type="SUPFAM" id="SSF50692">
    <property type="entry name" value="ADC-like"/>
    <property type="match status" value="1"/>
</dbReference>
<feature type="modified residue" description="Pyruvic acid (Ser)" evidence="9">
    <location>
        <position position="25"/>
    </location>
</feature>
<dbReference type="PANTHER" id="PTHR21012">
    <property type="entry name" value="ASPARTATE 1-DECARBOXYLASE"/>
    <property type="match status" value="1"/>
</dbReference>
<evidence type="ECO:0000256" key="8">
    <source>
        <dbReference type="ARBA" id="ARBA00023317"/>
    </source>
</evidence>
<keyword evidence="11" id="KW-1185">Reference proteome</keyword>
<dbReference type="Gene3D" id="2.40.40.20">
    <property type="match status" value="1"/>
</dbReference>
<evidence type="ECO:0000256" key="4">
    <source>
        <dbReference type="ARBA" id="ARBA00022813"/>
    </source>
</evidence>
<keyword evidence="1 9" id="KW-0963">Cytoplasm</keyword>
<evidence type="ECO:0000256" key="3">
    <source>
        <dbReference type="ARBA" id="ARBA00022793"/>
    </source>
</evidence>
<dbReference type="GO" id="GO:0004068">
    <property type="term" value="F:aspartate 1-decarboxylase activity"/>
    <property type="evidence" value="ECO:0007669"/>
    <property type="project" value="UniProtKB-EC"/>
</dbReference>
<dbReference type="CDD" id="cd06919">
    <property type="entry name" value="Asp_decarbox"/>
    <property type="match status" value="1"/>
</dbReference>
<dbReference type="EC" id="4.1.1.11" evidence="9"/>
<feature type="chain" id="PRO_5044931864" description="Aspartate 1-decarboxylase alpha chain" evidence="9">
    <location>
        <begin position="25"/>
        <end position="130"/>
    </location>
</feature>
<keyword evidence="7 9" id="KW-0704">Schiff base</keyword>
<feature type="binding site" evidence="9">
    <location>
        <position position="57"/>
    </location>
    <ligand>
        <name>substrate</name>
    </ligand>
</feature>
<comment type="catalytic activity">
    <reaction evidence="9">
        <text>L-aspartate + H(+) = beta-alanine + CO2</text>
        <dbReference type="Rhea" id="RHEA:19497"/>
        <dbReference type="ChEBI" id="CHEBI:15378"/>
        <dbReference type="ChEBI" id="CHEBI:16526"/>
        <dbReference type="ChEBI" id="CHEBI:29991"/>
        <dbReference type="ChEBI" id="CHEBI:57966"/>
        <dbReference type="EC" id="4.1.1.11"/>
    </reaction>
</comment>
<evidence type="ECO:0000256" key="1">
    <source>
        <dbReference type="ARBA" id="ARBA00022490"/>
    </source>
</evidence>
<evidence type="ECO:0000256" key="2">
    <source>
        <dbReference type="ARBA" id="ARBA00022655"/>
    </source>
</evidence>
<dbReference type="RefSeq" id="WP_282215037.1">
    <property type="nucleotide sequence ID" value="NZ_BAAAUN010000001.1"/>
</dbReference>
<gene>
    <name evidence="9" type="primary">panD</name>
    <name evidence="10" type="ORF">KV395_17235</name>
</gene>
<feature type="active site" description="Proton donor" evidence="9">
    <location>
        <position position="58"/>
    </location>
</feature>
<accession>A0ABY7XVM1</accession>
<dbReference type="Pfam" id="PF02261">
    <property type="entry name" value="Asp_decarbox"/>
    <property type="match status" value="1"/>
</dbReference>
<dbReference type="InterPro" id="IPR003190">
    <property type="entry name" value="Asp_decarbox"/>
</dbReference>
<proteinExistence type="inferred from homology"/>
<evidence type="ECO:0000256" key="6">
    <source>
        <dbReference type="ARBA" id="ARBA00023239"/>
    </source>
</evidence>
<comment type="subunit">
    <text evidence="9">Heterooctamer of four alpha and four beta subunits.</text>
</comment>
<keyword evidence="6 9" id="KW-0456">Lyase</keyword>
<comment type="function">
    <text evidence="9">Catalyzes the pyruvoyl-dependent decarboxylation of aspartate to produce beta-alanine.</text>
</comment>
<feature type="chain" id="PRO_5044931865" description="Aspartate 1-decarboxylase beta chain" evidence="9">
    <location>
        <begin position="1"/>
        <end position="24"/>
    </location>
</feature>
<evidence type="ECO:0000256" key="5">
    <source>
        <dbReference type="ARBA" id="ARBA00023145"/>
    </source>
</evidence>
<comment type="similarity">
    <text evidence="9">Belongs to the PanD family.</text>
</comment>
<evidence type="ECO:0000313" key="10">
    <source>
        <dbReference type="EMBL" id="WDM44885.1"/>
    </source>
</evidence>
<organism evidence="10 11">
    <name type="scientific">Microbacterium luteolum</name>
    <name type="common">Aureobacterium luteolum</name>
    <dbReference type="NCBI Taxonomy" id="69367"/>
    <lineage>
        <taxon>Bacteria</taxon>
        <taxon>Bacillati</taxon>
        <taxon>Actinomycetota</taxon>
        <taxon>Actinomycetes</taxon>
        <taxon>Micrococcales</taxon>
        <taxon>Microbacteriaceae</taxon>
        <taxon>Microbacterium</taxon>
    </lineage>
</organism>
<dbReference type="EMBL" id="CP078075">
    <property type="protein sequence ID" value="WDM44885.1"/>
    <property type="molecule type" value="Genomic_DNA"/>
</dbReference>
<dbReference type="PIRSF" id="PIRSF006246">
    <property type="entry name" value="Asp_decarbox"/>
    <property type="match status" value="1"/>
</dbReference>
<dbReference type="InterPro" id="IPR009010">
    <property type="entry name" value="Asp_de-COase-like_dom_sf"/>
</dbReference>
<dbReference type="PANTHER" id="PTHR21012:SF0">
    <property type="entry name" value="ASPARTATE 1-DECARBOXYLASE"/>
    <property type="match status" value="1"/>
</dbReference>
<reference evidence="10 11" key="1">
    <citation type="submission" date="2021-06" db="EMBL/GenBank/DDBJ databases">
        <title>Genome-based taxonomic framework of Microbacterium strains isolated from marine environment, the description of four new species and reclassification of four preexisting species.</title>
        <authorList>
            <person name="Lee S.D."/>
            <person name="Kim S.-M."/>
            <person name="Byeon Y.-S."/>
            <person name="Yang H.L."/>
            <person name="Kim I.S."/>
        </authorList>
    </citation>
    <scope>NUCLEOTIDE SEQUENCE [LARGE SCALE GENOMIC DNA]</scope>
    <source>
        <strain evidence="10 11">KACC 14465</strain>
    </source>
</reference>
<evidence type="ECO:0000313" key="11">
    <source>
        <dbReference type="Proteomes" id="UP001215097"/>
    </source>
</evidence>
<feature type="active site" description="Schiff-base intermediate with substrate; via pyruvic acid" evidence="9">
    <location>
        <position position="25"/>
    </location>
</feature>
<dbReference type="HAMAP" id="MF_00446">
    <property type="entry name" value="PanD"/>
    <property type="match status" value="1"/>
</dbReference>
<keyword evidence="4 9" id="KW-0068">Autocatalytic cleavage</keyword>
<keyword evidence="3 9" id="KW-0210">Decarboxylase</keyword>
<protein>
    <recommendedName>
        <fullName evidence="9">Aspartate 1-decarboxylase</fullName>
        <ecNumber evidence="9">4.1.1.11</ecNumber>
    </recommendedName>
    <alternativeName>
        <fullName evidence="9">Aspartate alpha-decarboxylase</fullName>
    </alternativeName>
    <component>
        <recommendedName>
            <fullName evidence="9">Aspartate 1-decarboxylase beta chain</fullName>
        </recommendedName>
    </component>
    <component>
        <recommendedName>
            <fullName evidence="9">Aspartate 1-decarboxylase alpha chain</fullName>
        </recommendedName>
    </component>
</protein>
<evidence type="ECO:0000256" key="9">
    <source>
        <dbReference type="HAMAP-Rule" id="MF_00446"/>
    </source>
</evidence>
<dbReference type="NCBIfam" id="TIGR00223">
    <property type="entry name" value="panD"/>
    <property type="match status" value="1"/>
</dbReference>
<name>A0ABY7XVM1_MICLT</name>
<sequence length="130" mass="14128">MRRTMLKSKIHRATVTGSDLHYVGSITVDPDLLEAADILPHEQVHVVDVDNGARFETYTLVGERGSGVIQVNGAAARLVHTGDTIIVISYADYSAEDLTEYSPTVVHVDRANSIIQVDDAVDRLLTEAAL</sequence>
<keyword evidence="5 9" id="KW-0865">Zymogen</keyword>
<evidence type="ECO:0000256" key="7">
    <source>
        <dbReference type="ARBA" id="ARBA00023270"/>
    </source>
</evidence>
<comment type="pathway">
    <text evidence="9">Cofactor biosynthesis; (R)-pantothenate biosynthesis; beta-alanine from L-aspartate: step 1/1.</text>
</comment>
<keyword evidence="8 9" id="KW-0670">Pyruvate</keyword>
<keyword evidence="2 9" id="KW-0566">Pantothenate biosynthesis</keyword>